<dbReference type="EMBL" id="JAFLVX010000004">
    <property type="protein sequence ID" value="MBO0475640.1"/>
    <property type="molecule type" value="Genomic_DNA"/>
</dbReference>
<dbReference type="Proteomes" id="UP000664857">
    <property type="component" value="Unassembled WGS sequence"/>
</dbReference>
<dbReference type="GO" id="GO:0003677">
    <property type="term" value="F:DNA binding"/>
    <property type="evidence" value="ECO:0007669"/>
    <property type="project" value="UniProtKB-KW"/>
</dbReference>
<dbReference type="InterPro" id="IPR000843">
    <property type="entry name" value="HTH_LacI"/>
</dbReference>
<evidence type="ECO:0000259" key="4">
    <source>
        <dbReference type="PROSITE" id="PS50932"/>
    </source>
</evidence>
<keyword evidence="2 5" id="KW-0238">DNA-binding</keyword>
<organism evidence="5 6">
    <name type="scientific">Candidatus Vagococcus giribetii</name>
    <dbReference type="NCBI Taxonomy" id="2230876"/>
    <lineage>
        <taxon>Bacteria</taxon>
        <taxon>Bacillati</taxon>
        <taxon>Bacillota</taxon>
        <taxon>Bacilli</taxon>
        <taxon>Lactobacillales</taxon>
        <taxon>Enterococcaceae</taxon>
        <taxon>Vagococcus</taxon>
    </lineage>
</organism>
<sequence>MSVTIKDVAKEVGVAPSTVSRTLKDHPSISNETKERVRKAMDKLGYVPNVSAQNLANKYVNTIGVILPVTKSQERKNNPFYLEMITAMNEEASHQKVTIAIASGESEEELLANVELMYRQKRVDGFILMYSREEDLVLEYLVSNKVPFTVIGQPYKYHNQANCVDNDNQLLGYTATQHLIEKGHKKIVFVTNNQSENFFKDRYFGYKKCLDEYQLQGYQEMPLITPEHYAEFDEFLKEHQPSACIAIDDMFALRLIQMVQYLGYRVPDDISVISFNNSIFTTLLHPYITSIDVNIQELGKTAVQEFLNQLKEDNALKKRVIIPHQLIENETVINVLSSSN</sequence>
<dbReference type="CDD" id="cd01392">
    <property type="entry name" value="HTH_LacI"/>
    <property type="match status" value="1"/>
</dbReference>
<dbReference type="CDD" id="cd06294">
    <property type="entry name" value="PBP1_MalR-like"/>
    <property type="match status" value="1"/>
</dbReference>
<dbReference type="PANTHER" id="PTHR30146">
    <property type="entry name" value="LACI-RELATED TRANSCRIPTIONAL REPRESSOR"/>
    <property type="match status" value="1"/>
</dbReference>
<evidence type="ECO:0000256" key="3">
    <source>
        <dbReference type="ARBA" id="ARBA00023163"/>
    </source>
</evidence>
<gene>
    <name evidence="5" type="ORF">DOK76_01075</name>
</gene>
<reference evidence="5 6" key="1">
    <citation type="submission" date="2021-03" db="EMBL/GenBank/DDBJ databases">
        <title>Enterococcal diversity collection.</title>
        <authorList>
            <person name="Gilmore M.S."/>
            <person name="Schwartzman J."/>
            <person name="Van Tyne D."/>
            <person name="Martin M."/>
            <person name="Earl A.M."/>
            <person name="Manson A.L."/>
            <person name="Straub T."/>
            <person name="Salamzade R."/>
            <person name="Saavedra J."/>
            <person name="Lebreton F."/>
            <person name="Prichula J."/>
            <person name="Schaufler K."/>
            <person name="Gaca A."/>
            <person name="Sgardioli B."/>
            <person name="Wagenaar J."/>
            <person name="Strong T."/>
        </authorList>
    </citation>
    <scope>NUCLEOTIDE SEQUENCE [LARGE SCALE GENOMIC DNA]</scope>
    <source>
        <strain evidence="5 6">DIV0080</strain>
    </source>
</reference>
<dbReference type="SUPFAM" id="SSF47413">
    <property type="entry name" value="lambda repressor-like DNA-binding domains"/>
    <property type="match status" value="1"/>
</dbReference>
<dbReference type="SUPFAM" id="SSF53822">
    <property type="entry name" value="Periplasmic binding protein-like I"/>
    <property type="match status" value="1"/>
</dbReference>
<dbReference type="PROSITE" id="PS50932">
    <property type="entry name" value="HTH_LACI_2"/>
    <property type="match status" value="1"/>
</dbReference>
<dbReference type="InterPro" id="IPR010982">
    <property type="entry name" value="Lambda_DNA-bd_dom_sf"/>
</dbReference>
<protein>
    <submittedName>
        <fullName evidence="5">LacI family DNA-binding transcriptional regulator</fullName>
    </submittedName>
</protein>
<dbReference type="Pfam" id="PF13377">
    <property type="entry name" value="Peripla_BP_3"/>
    <property type="match status" value="1"/>
</dbReference>
<name>A0ABS3HQM5_9ENTE</name>
<dbReference type="Pfam" id="PF00356">
    <property type="entry name" value="LacI"/>
    <property type="match status" value="1"/>
</dbReference>
<feature type="domain" description="HTH lacI-type" evidence="4">
    <location>
        <begin position="3"/>
        <end position="57"/>
    </location>
</feature>
<keyword evidence="1" id="KW-0805">Transcription regulation</keyword>
<proteinExistence type="predicted"/>
<dbReference type="RefSeq" id="WP_206964334.1">
    <property type="nucleotide sequence ID" value="NZ_JAFLVX010000004.1"/>
</dbReference>
<evidence type="ECO:0000256" key="1">
    <source>
        <dbReference type="ARBA" id="ARBA00023015"/>
    </source>
</evidence>
<evidence type="ECO:0000313" key="6">
    <source>
        <dbReference type="Proteomes" id="UP000664857"/>
    </source>
</evidence>
<evidence type="ECO:0000256" key="2">
    <source>
        <dbReference type="ARBA" id="ARBA00023125"/>
    </source>
</evidence>
<comment type="caution">
    <text evidence="5">The sequence shown here is derived from an EMBL/GenBank/DDBJ whole genome shotgun (WGS) entry which is preliminary data.</text>
</comment>
<dbReference type="InterPro" id="IPR046335">
    <property type="entry name" value="LacI/GalR-like_sensor"/>
</dbReference>
<dbReference type="SMART" id="SM00354">
    <property type="entry name" value="HTH_LACI"/>
    <property type="match status" value="1"/>
</dbReference>
<dbReference type="Gene3D" id="1.10.260.40">
    <property type="entry name" value="lambda repressor-like DNA-binding domains"/>
    <property type="match status" value="1"/>
</dbReference>
<keyword evidence="3" id="KW-0804">Transcription</keyword>
<keyword evidence="6" id="KW-1185">Reference proteome</keyword>
<dbReference type="InterPro" id="IPR028082">
    <property type="entry name" value="Peripla_BP_I"/>
</dbReference>
<dbReference type="PANTHER" id="PTHR30146:SF109">
    <property type="entry name" value="HTH-TYPE TRANSCRIPTIONAL REGULATOR GALS"/>
    <property type="match status" value="1"/>
</dbReference>
<accession>A0ABS3HQM5</accession>
<evidence type="ECO:0000313" key="5">
    <source>
        <dbReference type="EMBL" id="MBO0475640.1"/>
    </source>
</evidence>
<dbReference type="Gene3D" id="3.40.50.2300">
    <property type="match status" value="2"/>
</dbReference>